<dbReference type="SMART" id="SM00105">
    <property type="entry name" value="ArfGap"/>
    <property type="match status" value="1"/>
</dbReference>
<dbReference type="InterPro" id="IPR011011">
    <property type="entry name" value="Znf_FYVE_PHD"/>
</dbReference>
<name>A0ABR1GDT6_AURAN</name>
<sequence length="253" mass="27860">MNEIAGVDSEVNIKDVKADTMPWWGTRDGSKNWGCSARRAQQKLGASLTSMAALDEAASSMETLDEAAASIEHEAPPIISEHEAPRILIDNARCFDCDASATVDPWVSLNHGTYLCINCAGVHRSLGVHISYVRSLNLDAVTAAEREKLERGGNAAFAAFLEAQGLPRRAWLSLEPIALRYYAPVADLYRRRLAGDARARLRDVDPAPDIAPPARRASTWTPDAACTHCELCRAPFTLVFRRRHHCRRCGRPI</sequence>
<accession>A0ABR1GDT6</accession>
<reference evidence="7 8" key="1">
    <citation type="submission" date="2024-03" db="EMBL/GenBank/DDBJ databases">
        <title>Aureococcus anophagefferens CCMP1851 and Kratosvirus quantuckense: Draft genome of a second virus-susceptible host strain in the model system.</title>
        <authorList>
            <person name="Chase E."/>
            <person name="Truchon A.R."/>
            <person name="Schepens W."/>
            <person name="Wilhelm S.W."/>
        </authorList>
    </citation>
    <scope>NUCLEOTIDE SEQUENCE [LARGE SCALE GENOMIC DNA]</scope>
    <source>
        <strain evidence="7 8">CCMP1851</strain>
    </source>
</reference>
<feature type="domain" description="Arf-GAP" evidence="6">
    <location>
        <begin position="73"/>
        <end position="202"/>
    </location>
</feature>
<dbReference type="InterPro" id="IPR037278">
    <property type="entry name" value="ARFGAP/RecO"/>
</dbReference>
<dbReference type="InterPro" id="IPR001164">
    <property type="entry name" value="ArfGAP_dom"/>
</dbReference>
<protein>
    <submittedName>
        <fullName evidence="7">Apolipoprotein L</fullName>
    </submittedName>
</protein>
<dbReference type="PANTHER" id="PTHR46395:SF1">
    <property type="entry name" value="ADP-RIBOSYLATION FACTOR GTPASE-ACTIVATING PROTEIN 1"/>
    <property type="match status" value="1"/>
</dbReference>
<keyword evidence="1" id="KW-0343">GTPase activation</keyword>
<dbReference type="PANTHER" id="PTHR46395">
    <property type="entry name" value="ADP-RIBOSYLATION FACTOR GTPASE-ACTIVATING PROTEIN 1"/>
    <property type="match status" value="1"/>
</dbReference>
<dbReference type="Proteomes" id="UP001363151">
    <property type="component" value="Unassembled WGS sequence"/>
</dbReference>
<dbReference type="SUPFAM" id="SSF57863">
    <property type="entry name" value="ArfGap/RecO-like zinc finger"/>
    <property type="match status" value="1"/>
</dbReference>
<keyword evidence="8" id="KW-1185">Reference proteome</keyword>
<dbReference type="Pfam" id="PF01363">
    <property type="entry name" value="FYVE"/>
    <property type="match status" value="1"/>
</dbReference>
<dbReference type="Gene3D" id="1.10.220.150">
    <property type="entry name" value="Arf GTPase activating protein"/>
    <property type="match status" value="1"/>
</dbReference>
<dbReference type="Gene3D" id="3.30.40.10">
    <property type="entry name" value="Zinc/RING finger domain, C3HC4 (zinc finger)"/>
    <property type="match status" value="1"/>
</dbReference>
<gene>
    <name evidence="7" type="ORF">SO694_00003647</name>
</gene>
<organism evidence="7 8">
    <name type="scientific">Aureococcus anophagefferens</name>
    <name type="common">Harmful bloom alga</name>
    <dbReference type="NCBI Taxonomy" id="44056"/>
    <lineage>
        <taxon>Eukaryota</taxon>
        <taxon>Sar</taxon>
        <taxon>Stramenopiles</taxon>
        <taxon>Ochrophyta</taxon>
        <taxon>Pelagophyceae</taxon>
        <taxon>Pelagomonadales</taxon>
        <taxon>Pelagomonadaceae</taxon>
        <taxon>Aureococcus</taxon>
    </lineage>
</organism>
<dbReference type="SUPFAM" id="SSF57903">
    <property type="entry name" value="FYVE/PHD zinc finger"/>
    <property type="match status" value="1"/>
</dbReference>
<comment type="caution">
    <text evidence="7">The sequence shown here is derived from an EMBL/GenBank/DDBJ whole genome shotgun (WGS) entry which is preliminary data.</text>
</comment>
<dbReference type="PRINTS" id="PR00405">
    <property type="entry name" value="REVINTRACTNG"/>
</dbReference>
<dbReference type="InterPro" id="IPR000306">
    <property type="entry name" value="Znf_FYVE"/>
</dbReference>
<dbReference type="InterPro" id="IPR038508">
    <property type="entry name" value="ArfGAP_dom_sf"/>
</dbReference>
<keyword evidence="4" id="KW-0862">Zinc</keyword>
<evidence type="ECO:0000313" key="7">
    <source>
        <dbReference type="EMBL" id="KAK7253987.1"/>
    </source>
</evidence>
<proteinExistence type="predicted"/>
<dbReference type="Pfam" id="PF01412">
    <property type="entry name" value="ArfGap"/>
    <property type="match status" value="1"/>
</dbReference>
<dbReference type="InterPro" id="IPR013083">
    <property type="entry name" value="Znf_RING/FYVE/PHD"/>
</dbReference>
<evidence type="ECO:0000313" key="8">
    <source>
        <dbReference type="Proteomes" id="UP001363151"/>
    </source>
</evidence>
<evidence type="ECO:0000259" key="6">
    <source>
        <dbReference type="PROSITE" id="PS50115"/>
    </source>
</evidence>
<evidence type="ECO:0000256" key="3">
    <source>
        <dbReference type="ARBA" id="ARBA00022771"/>
    </source>
</evidence>
<keyword evidence="2" id="KW-0479">Metal-binding</keyword>
<dbReference type="PROSITE" id="PS50115">
    <property type="entry name" value="ARFGAP"/>
    <property type="match status" value="1"/>
</dbReference>
<evidence type="ECO:0000256" key="4">
    <source>
        <dbReference type="ARBA" id="ARBA00022833"/>
    </source>
</evidence>
<dbReference type="EMBL" id="JBBJCI010000033">
    <property type="protein sequence ID" value="KAK7253987.1"/>
    <property type="molecule type" value="Genomic_DNA"/>
</dbReference>
<evidence type="ECO:0000256" key="1">
    <source>
        <dbReference type="ARBA" id="ARBA00022468"/>
    </source>
</evidence>
<evidence type="ECO:0000256" key="2">
    <source>
        <dbReference type="ARBA" id="ARBA00022723"/>
    </source>
</evidence>
<keyword evidence="3 5" id="KW-0863">Zinc-finger</keyword>
<evidence type="ECO:0000256" key="5">
    <source>
        <dbReference type="PROSITE-ProRule" id="PRU00288"/>
    </source>
</evidence>